<keyword evidence="2" id="KW-1185">Reference proteome</keyword>
<dbReference type="RefSeq" id="WP_118547089.1">
    <property type="nucleotide sequence ID" value="NZ_VUMU01000005.1"/>
</dbReference>
<gene>
    <name evidence="1" type="ORF">FYJ59_06245</name>
</gene>
<proteinExistence type="predicted"/>
<evidence type="ECO:0000313" key="2">
    <source>
        <dbReference type="Proteomes" id="UP000476055"/>
    </source>
</evidence>
<sequence>MKKRTQPYQKEKWINSLQLPKDVCMGALRVTLTGNSEVWIENYRGILEYTGERILLQARTCQVCLEGSRLSIDYYTNEDMKISGNIVSLTYI</sequence>
<comment type="caution">
    <text evidence="1">The sequence shown here is derived from an EMBL/GenBank/DDBJ whole genome shotgun (WGS) entry which is preliminary data.</text>
</comment>
<accession>A0A6L5YHY0</accession>
<dbReference type="Pfam" id="PF07873">
    <property type="entry name" value="YabP"/>
    <property type="match status" value="1"/>
</dbReference>
<dbReference type="InterPro" id="IPR022476">
    <property type="entry name" value="Spore_YabP/YqfC"/>
</dbReference>
<organism evidence="1 2">
    <name type="scientific">Waltera intestinalis</name>
    <dbReference type="NCBI Taxonomy" id="2606635"/>
    <lineage>
        <taxon>Bacteria</taxon>
        <taxon>Bacillati</taxon>
        <taxon>Bacillota</taxon>
        <taxon>Clostridia</taxon>
        <taxon>Lachnospirales</taxon>
        <taxon>Lachnospiraceae</taxon>
        <taxon>Waltera</taxon>
    </lineage>
</organism>
<name>A0A6L5YHY0_9FIRM</name>
<protein>
    <submittedName>
        <fullName evidence="1">Sporulation protein</fullName>
    </submittedName>
</protein>
<dbReference type="Proteomes" id="UP000476055">
    <property type="component" value="Unassembled WGS sequence"/>
</dbReference>
<dbReference type="AlphaFoldDB" id="A0A6L5YHY0"/>
<dbReference type="EMBL" id="VUMU01000005">
    <property type="protein sequence ID" value="MST57845.1"/>
    <property type="molecule type" value="Genomic_DNA"/>
</dbReference>
<evidence type="ECO:0000313" key="1">
    <source>
        <dbReference type="EMBL" id="MST57845.1"/>
    </source>
</evidence>
<reference evidence="1 2" key="1">
    <citation type="submission" date="2019-08" db="EMBL/GenBank/DDBJ databases">
        <title>In-depth cultivation of the pig gut microbiome towards novel bacterial diversity and tailored functional studies.</title>
        <authorList>
            <person name="Wylensek D."/>
            <person name="Hitch T.C.A."/>
            <person name="Clavel T."/>
        </authorList>
    </citation>
    <scope>NUCLEOTIDE SEQUENCE [LARGE SCALE GENOMIC DNA]</scope>
    <source>
        <strain evidence="1 2">WCA3-601-WT-6H</strain>
    </source>
</reference>